<dbReference type="Gramene" id="KCW84526">
    <property type="protein sequence ID" value="KCW84526"/>
    <property type="gene ID" value="EUGRSUZ_B013611"/>
</dbReference>
<protein>
    <submittedName>
        <fullName evidence="2">Uncharacterized protein</fullName>
    </submittedName>
</protein>
<dbReference type="EMBL" id="KK198754">
    <property type="protein sequence ID" value="KCW84526.1"/>
    <property type="molecule type" value="Genomic_DNA"/>
</dbReference>
<feature type="region of interest" description="Disordered" evidence="1">
    <location>
        <begin position="56"/>
        <end position="75"/>
    </location>
</feature>
<dbReference type="AlphaFoldDB" id="A0A059D297"/>
<feature type="compositionally biased region" description="Basic and acidic residues" evidence="1">
    <location>
        <begin position="56"/>
        <end position="65"/>
    </location>
</feature>
<accession>A0A059D297</accession>
<evidence type="ECO:0000313" key="2">
    <source>
        <dbReference type="EMBL" id="KCW84526.1"/>
    </source>
</evidence>
<sequence length="158" mass="17303">MRKAQTEKLVGPFANGPIQCLKLQIGDAAACSDEEDAFRIRSVIRCDAEGRYLANREHKHSDSTAKRSQSAADPAASRFRFVISRCRVSIARSDPSGVRIRNRVLVFVTSSSIRDAAAESVPPERRQDSEDSVASDAPVARHRGRVGLRLRLELGASS</sequence>
<proteinExistence type="predicted"/>
<feature type="region of interest" description="Disordered" evidence="1">
    <location>
        <begin position="117"/>
        <end position="140"/>
    </location>
</feature>
<evidence type="ECO:0000256" key="1">
    <source>
        <dbReference type="SAM" id="MobiDB-lite"/>
    </source>
</evidence>
<reference evidence="2" key="1">
    <citation type="submission" date="2013-07" db="EMBL/GenBank/DDBJ databases">
        <title>The genome of Eucalyptus grandis.</title>
        <authorList>
            <person name="Schmutz J."/>
            <person name="Hayes R."/>
            <person name="Myburg A."/>
            <person name="Tuskan G."/>
            <person name="Grattapaglia D."/>
            <person name="Rokhsar D.S."/>
        </authorList>
    </citation>
    <scope>NUCLEOTIDE SEQUENCE</scope>
    <source>
        <tissue evidence="2">Leaf extractions</tissue>
    </source>
</reference>
<feature type="non-terminal residue" evidence="2">
    <location>
        <position position="158"/>
    </location>
</feature>
<organism evidence="2">
    <name type="scientific">Eucalyptus grandis</name>
    <name type="common">Flooded gum</name>
    <dbReference type="NCBI Taxonomy" id="71139"/>
    <lineage>
        <taxon>Eukaryota</taxon>
        <taxon>Viridiplantae</taxon>
        <taxon>Streptophyta</taxon>
        <taxon>Embryophyta</taxon>
        <taxon>Tracheophyta</taxon>
        <taxon>Spermatophyta</taxon>
        <taxon>Magnoliopsida</taxon>
        <taxon>eudicotyledons</taxon>
        <taxon>Gunneridae</taxon>
        <taxon>Pentapetalae</taxon>
        <taxon>rosids</taxon>
        <taxon>malvids</taxon>
        <taxon>Myrtales</taxon>
        <taxon>Myrtaceae</taxon>
        <taxon>Myrtoideae</taxon>
        <taxon>Eucalypteae</taxon>
        <taxon>Eucalyptus</taxon>
    </lineage>
</organism>
<gene>
    <name evidence="2" type="ORF">EUGRSUZ_B013611</name>
</gene>
<name>A0A059D297_EUCGR</name>
<dbReference type="InParanoid" id="A0A059D297"/>